<proteinExistence type="predicted"/>
<evidence type="ECO:0000313" key="2">
    <source>
        <dbReference type="Proteomes" id="UP000275772"/>
    </source>
</evidence>
<sequence length="219" mass="24707">MALSPRFAGQRMIPVLSNLTPHLPTKPLHTLELYLDYVCPFSEKLFNTVYSDIIPWLAREERLSGRTQVIFRHQVQPWHPSSTLVHEAALAVLRLDSSKFWEFSQALFAESRAFYDISTVSETRNQTYARLAKIAARSGISEDAMMDLLLIPETPGKDGQLNSGNGVTNDLKVMIKMARLSSIHVSPSVLWDGVLEGNVSSSWTADQFKEWLESKIITE</sequence>
<gene>
    <name evidence="1" type="ORF">BLGHR1_12778</name>
</gene>
<accession>A0A383UNW1</accession>
<dbReference type="Proteomes" id="UP000275772">
    <property type="component" value="Unassembled WGS sequence"/>
</dbReference>
<organism evidence="1 2">
    <name type="scientific">Blumeria hordei</name>
    <name type="common">Barley powdery mildew</name>
    <name type="synonym">Blumeria graminis f. sp. hordei</name>
    <dbReference type="NCBI Taxonomy" id="2867405"/>
    <lineage>
        <taxon>Eukaryota</taxon>
        <taxon>Fungi</taxon>
        <taxon>Dikarya</taxon>
        <taxon>Ascomycota</taxon>
        <taxon>Pezizomycotina</taxon>
        <taxon>Leotiomycetes</taxon>
        <taxon>Erysiphales</taxon>
        <taxon>Erysiphaceae</taxon>
        <taxon>Blumeria</taxon>
    </lineage>
</organism>
<dbReference type="PANTHER" id="PTHR33875:SF2">
    <property type="entry name" value="ACR183CP"/>
    <property type="match status" value="1"/>
</dbReference>
<dbReference type="CDD" id="cd02972">
    <property type="entry name" value="DsbA_family"/>
    <property type="match status" value="1"/>
</dbReference>
<evidence type="ECO:0000313" key="1">
    <source>
        <dbReference type="EMBL" id="SZF02001.1"/>
    </source>
</evidence>
<dbReference type="SUPFAM" id="SSF52833">
    <property type="entry name" value="Thioredoxin-like"/>
    <property type="match status" value="1"/>
</dbReference>
<dbReference type="VEuPathDB" id="FungiDB:BLGHR1_12778"/>
<dbReference type="InterPro" id="IPR036249">
    <property type="entry name" value="Thioredoxin-like_sf"/>
</dbReference>
<evidence type="ECO:0008006" key="3">
    <source>
        <dbReference type="Google" id="ProtNLM"/>
    </source>
</evidence>
<dbReference type="EMBL" id="UNSH01000041">
    <property type="protein sequence ID" value="SZF02001.1"/>
    <property type="molecule type" value="Genomic_DNA"/>
</dbReference>
<reference evidence="1 2" key="1">
    <citation type="submission" date="2017-11" db="EMBL/GenBank/DDBJ databases">
        <authorList>
            <person name="Kracher B."/>
        </authorList>
    </citation>
    <scope>NUCLEOTIDE SEQUENCE [LARGE SCALE GENOMIC DNA]</scope>
    <source>
        <strain evidence="1 2">RACE1</strain>
    </source>
</reference>
<dbReference type="Gene3D" id="3.40.30.10">
    <property type="entry name" value="Glutaredoxin"/>
    <property type="match status" value="1"/>
</dbReference>
<name>A0A383UNW1_BLUHO</name>
<protein>
    <recommendedName>
        <fullName evidence="3">Thioredoxin-like fold domain-containing protein</fullName>
    </recommendedName>
</protein>
<dbReference type="AlphaFoldDB" id="A0A383UNW1"/>
<dbReference type="PANTHER" id="PTHR33875">
    <property type="entry name" value="OS09G0542200 PROTEIN"/>
    <property type="match status" value="1"/>
</dbReference>